<dbReference type="SUPFAM" id="SSF100879">
    <property type="entry name" value="Lesion bypass DNA polymerase (Y-family), little finger domain"/>
    <property type="match status" value="1"/>
</dbReference>
<dbReference type="PROSITE" id="PS50173">
    <property type="entry name" value="UMUC"/>
    <property type="match status" value="1"/>
</dbReference>
<organism evidence="7 8">
    <name type="scientific">Prosthecochloris aestuarii (strain DSM 271 / SK 413)</name>
    <dbReference type="NCBI Taxonomy" id="290512"/>
    <lineage>
        <taxon>Bacteria</taxon>
        <taxon>Pseudomonadati</taxon>
        <taxon>Chlorobiota</taxon>
        <taxon>Chlorobiia</taxon>
        <taxon>Chlorobiales</taxon>
        <taxon>Chlorobiaceae</taxon>
        <taxon>Prosthecochloris</taxon>
    </lineage>
</organism>
<dbReference type="GO" id="GO:0003684">
    <property type="term" value="F:damaged DNA binding"/>
    <property type="evidence" value="ECO:0007669"/>
    <property type="project" value="InterPro"/>
</dbReference>
<feature type="domain" description="UmuC" evidence="6">
    <location>
        <begin position="2"/>
        <end position="186"/>
    </location>
</feature>
<dbReference type="SUPFAM" id="SSF56672">
    <property type="entry name" value="DNA/RNA polymerases"/>
    <property type="match status" value="1"/>
</dbReference>
<dbReference type="GO" id="GO:0005829">
    <property type="term" value="C:cytosol"/>
    <property type="evidence" value="ECO:0007669"/>
    <property type="project" value="TreeGrafter"/>
</dbReference>
<reference evidence="7" key="1">
    <citation type="submission" date="2008-06" db="EMBL/GenBank/DDBJ databases">
        <title>Complete sequence of chromosome of Prosthecochloris aestuarii DSM 271.</title>
        <authorList>
            <consortium name="US DOE Joint Genome Institute"/>
            <person name="Lucas S."/>
            <person name="Copeland A."/>
            <person name="Lapidus A."/>
            <person name="Glavina del Rio T."/>
            <person name="Dalin E."/>
            <person name="Tice H."/>
            <person name="Bruce D."/>
            <person name="Goodwin L."/>
            <person name="Pitluck S."/>
            <person name="Schmutz J."/>
            <person name="Larimer F."/>
            <person name="Land M."/>
            <person name="Hauser L."/>
            <person name="Kyrpides N."/>
            <person name="Anderson I."/>
            <person name="Liu Z."/>
            <person name="Li T."/>
            <person name="Zhao F."/>
            <person name="Overmann J."/>
            <person name="Bryant D.A."/>
            <person name="Richardson P."/>
        </authorList>
    </citation>
    <scope>NUCLEOTIDE SEQUENCE [LARGE SCALE GENOMIC DNA]</scope>
    <source>
        <strain evidence="7">DSM 271</strain>
    </source>
</reference>
<dbReference type="Gene3D" id="3.30.70.270">
    <property type="match status" value="1"/>
</dbReference>
<keyword evidence="3" id="KW-0741">SOS mutagenesis</keyword>
<dbReference type="GO" id="GO:0003887">
    <property type="term" value="F:DNA-directed DNA polymerase activity"/>
    <property type="evidence" value="ECO:0007669"/>
    <property type="project" value="UniProtKB-KW"/>
</dbReference>
<evidence type="ECO:0000256" key="5">
    <source>
        <dbReference type="ARBA" id="ARBA00023236"/>
    </source>
</evidence>
<comment type="similarity">
    <text evidence="1">Belongs to the DNA polymerase type-Y family.</text>
</comment>
<dbReference type="Gene3D" id="3.40.1170.60">
    <property type="match status" value="1"/>
</dbReference>
<keyword evidence="8" id="KW-1185">Reference proteome</keyword>
<dbReference type="Pfam" id="PF13438">
    <property type="entry name" value="DUF4113"/>
    <property type="match status" value="1"/>
</dbReference>
<dbReference type="eggNOG" id="COG0389">
    <property type="taxonomic scope" value="Bacteria"/>
</dbReference>
<dbReference type="PANTHER" id="PTHR11076">
    <property type="entry name" value="DNA REPAIR POLYMERASE UMUC / TRANSFERASE FAMILY MEMBER"/>
    <property type="match status" value="1"/>
</dbReference>
<dbReference type="AlphaFoldDB" id="B4S6A0"/>
<evidence type="ECO:0000259" key="6">
    <source>
        <dbReference type="PROSITE" id="PS50173"/>
    </source>
</evidence>
<sequence length="424" mass="46809">MFALVDCNNFYASCERVFNPALVGRPVVVLSNNDGCVIARSEEAKVLGIGMGAPEFKCRELLLRHGVAVFSSNYPLYGDMSSRVMTTLAGFAPSIEVYSIDESFLDLSGFGRFDLERYGSEIRRTVRRHTGIPVGVGIAATKTLAKIANRIAKKHLEYDGVCVLERDAEIQRALKLIAVGDIWGVGRQWASFLQTNGIGTAADFAAASPAWIRQHMHVTGARVQAELNGHSCLALEAVRPVKKSICTSRSFGRTVRSKEDLRQAVATFAGRCALKLRREGLRTSLVTVFAATSRFNHESERYWGTRTLALQEPSQDSIVLLNAAEQLLDALYQPGYEYRKAGVLLAGLNPADAPGAALSLFPEAPCTRDGQHRKLMQIMDAVNRRYGHGTIHLAAEETEAWKPLQKRLSPRYTTRWSEILEVHS</sequence>
<dbReference type="Pfam" id="PF00817">
    <property type="entry name" value="IMS"/>
    <property type="match status" value="1"/>
</dbReference>
<proteinExistence type="inferred from homology"/>
<dbReference type="InterPro" id="IPR001126">
    <property type="entry name" value="UmuC"/>
</dbReference>
<dbReference type="RefSeq" id="WP_012506732.1">
    <property type="nucleotide sequence ID" value="NC_011059.1"/>
</dbReference>
<dbReference type="STRING" id="290512.Paes_2200"/>
<dbReference type="EC" id="2.7.7.7" evidence="7"/>
<evidence type="ECO:0000313" key="7">
    <source>
        <dbReference type="EMBL" id="ACF47202.1"/>
    </source>
</evidence>
<dbReference type="KEGG" id="paa:Paes_2200"/>
<dbReference type="CDD" id="cd01700">
    <property type="entry name" value="PolY_Pol_V_umuC"/>
    <property type="match status" value="1"/>
</dbReference>
<evidence type="ECO:0000256" key="2">
    <source>
        <dbReference type="ARBA" id="ARBA00022763"/>
    </source>
</evidence>
<dbReference type="Pfam" id="PF11799">
    <property type="entry name" value="IMS_C"/>
    <property type="match status" value="1"/>
</dbReference>
<dbReference type="Gene3D" id="1.10.150.20">
    <property type="entry name" value="5' to 3' exonuclease, C-terminal subdomain"/>
    <property type="match status" value="1"/>
</dbReference>
<keyword evidence="5" id="KW-0742">SOS response</keyword>
<accession>B4S6A0</accession>
<keyword evidence="7" id="KW-0808">Transferase</keyword>
<dbReference type="GO" id="GO:0006281">
    <property type="term" value="P:DNA repair"/>
    <property type="evidence" value="ECO:0007669"/>
    <property type="project" value="UniProtKB-KW"/>
</dbReference>
<keyword evidence="7" id="KW-0548">Nucleotidyltransferase</keyword>
<evidence type="ECO:0000256" key="1">
    <source>
        <dbReference type="ARBA" id="ARBA00010945"/>
    </source>
</evidence>
<keyword evidence="4" id="KW-0234">DNA repair</keyword>
<dbReference type="InterPro" id="IPR017961">
    <property type="entry name" value="DNA_pol_Y-fam_little_finger"/>
</dbReference>
<name>B4S6A0_PROA2</name>
<evidence type="ECO:0000256" key="3">
    <source>
        <dbReference type="ARBA" id="ARBA00023199"/>
    </source>
</evidence>
<dbReference type="InterPro" id="IPR043502">
    <property type="entry name" value="DNA/RNA_pol_sf"/>
</dbReference>
<evidence type="ECO:0000313" key="8">
    <source>
        <dbReference type="Proteomes" id="UP000002725"/>
    </source>
</evidence>
<dbReference type="Proteomes" id="UP000002725">
    <property type="component" value="Chromosome"/>
</dbReference>
<evidence type="ECO:0000256" key="4">
    <source>
        <dbReference type="ARBA" id="ARBA00023204"/>
    </source>
</evidence>
<dbReference type="PANTHER" id="PTHR11076:SF34">
    <property type="entry name" value="PROTEIN UMUC"/>
    <property type="match status" value="1"/>
</dbReference>
<dbReference type="HOGENOM" id="CLU_012348_3_0_10"/>
<dbReference type="InterPro" id="IPR025188">
    <property type="entry name" value="DUF4113"/>
</dbReference>
<dbReference type="GO" id="GO:0009432">
    <property type="term" value="P:SOS response"/>
    <property type="evidence" value="ECO:0007669"/>
    <property type="project" value="UniProtKB-KW"/>
</dbReference>
<gene>
    <name evidence="7" type="ordered locus">Paes_2200</name>
</gene>
<dbReference type="Gene3D" id="3.30.1490.100">
    <property type="entry name" value="DNA polymerase, Y-family, little finger domain"/>
    <property type="match status" value="1"/>
</dbReference>
<dbReference type="InterPro" id="IPR043128">
    <property type="entry name" value="Rev_trsase/Diguanyl_cyclase"/>
</dbReference>
<dbReference type="InterPro" id="IPR036775">
    <property type="entry name" value="DNA_pol_Y-fam_lit_finger_sf"/>
</dbReference>
<protein>
    <submittedName>
        <fullName evidence="7">DNA-directed DNA polymerase</fullName>
        <ecNumber evidence="7">2.7.7.7</ecNumber>
    </submittedName>
</protein>
<dbReference type="EMBL" id="CP001108">
    <property type="protein sequence ID" value="ACF47202.1"/>
    <property type="molecule type" value="Genomic_DNA"/>
</dbReference>
<keyword evidence="7" id="KW-0239">DNA-directed DNA polymerase</keyword>
<keyword evidence="2" id="KW-0227">DNA damage</keyword>
<dbReference type="InterPro" id="IPR050116">
    <property type="entry name" value="DNA_polymerase-Y"/>
</dbReference>
<dbReference type="GO" id="GO:0042276">
    <property type="term" value="P:error-prone translesion synthesis"/>
    <property type="evidence" value="ECO:0007669"/>
    <property type="project" value="TreeGrafter"/>
</dbReference>